<gene>
    <name evidence="5" type="ORF">B0T10DRAFT_498882</name>
</gene>
<dbReference type="PROSITE" id="PS50048">
    <property type="entry name" value="ZN2_CY6_FUNGAL_2"/>
    <property type="match status" value="1"/>
</dbReference>
<evidence type="ECO:0000256" key="2">
    <source>
        <dbReference type="ARBA" id="ARBA00023242"/>
    </source>
</evidence>
<feature type="region of interest" description="Disordered" evidence="3">
    <location>
        <begin position="82"/>
        <end position="129"/>
    </location>
</feature>
<dbReference type="GO" id="GO:0005634">
    <property type="term" value="C:nucleus"/>
    <property type="evidence" value="ECO:0007669"/>
    <property type="project" value="UniProtKB-SubCell"/>
</dbReference>
<dbReference type="OrthoDB" id="288726at2759"/>
<dbReference type="PROSITE" id="PS00463">
    <property type="entry name" value="ZN2_CY6_FUNGAL_1"/>
    <property type="match status" value="1"/>
</dbReference>
<dbReference type="Pfam" id="PF11951">
    <property type="entry name" value="Fungal_trans_2"/>
    <property type="match status" value="1"/>
</dbReference>
<dbReference type="InterPro" id="IPR021858">
    <property type="entry name" value="Fun_TF"/>
</dbReference>
<dbReference type="CDD" id="cd12148">
    <property type="entry name" value="fungal_TF_MHR"/>
    <property type="match status" value="1"/>
</dbReference>
<evidence type="ECO:0000313" key="5">
    <source>
        <dbReference type="EMBL" id="KAH6874417.1"/>
    </source>
</evidence>
<dbReference type="InterPro" id="IPR036864">
    <property type="entry name" value="Zn2-C6_fun-type_DNA-bd_sf"/>
</dbReference>
<feature type="compositionally biased region" description="Low complexity" evidence="3">
    <location>
        <begin position="82"/>
        <end position="93"/>
    </location>
</feature>
<sequence>MSESRPAKSGGSAKPTRSRQGCRECRRLHRKCDERRPHCDNCLSVGKTCSYKKNLSWGGRPFGKSSFGKTLGAGVVLVNSTGSSTSTAQAGTSPFVYSSTQPAPSTRSSECDTIARSGSPPLRIDSSTPNPLELTPDWLSWMSTEHRSLIDHFARNLTPCFSIHPVQHASFCSNFLPLALDSTHGTCLLAAILTSALVHRDSLTSPESDIRFAHLYQTCIYHLRQKLASENAEVDDVYVATALILCLTEILAGGRKLGTWRMHLNGAAASLDSFAPNSTKSTSSTRLFLWRWCRSLRANALSSAQQALPSPLLGTDLDDIKMLESEYIDLFDGFSTDLLPIFREINDLVQEANAIRDLEQRHVEAPQSIRVLRSMLGSRCSRLISKIKAMSKQPVNKLDPLIPLSQQNAHCIDFVLLNQVYHHTALLQLYQRVLDKPQADPEVQDVVRSGINCLRQLRLQDYASPGVATLHPIFTIGCSVSTIEERLFVMDWLENMRKRYSMGNVQSSKSFLLELWQRNDALEATGSHMRWDKLMLEKNWDLSLY</sequence>
<organism evidence="5 6">
    <name type="scientific">Thelonectria olida</name>
    <dbReference type="NCBI Taxonomy" id="1576542"/>
    <lineage>
        <taxon>Eukaryota</taxon>
        <taxon>Fungi</taxon>
        <taxon>Dikarya</taxon>
        <taxon>Ascomycota</taxon>
        <taxon>Pezizomycotina</taxon>
        <taxon>Sordariomycetes</taxon>
        <taxon>Hypocreomycetidae</taxon>
        <taxon>Hypocreales</taxon>
        <taxon>Nectriaceae</taxon>
        <taxon>Thelonectria</taxon>
    </lineage>
</organism>
<evidence type="ECO:0000256" key="1">
    <source>
        <dbReference type="ARBA" id="ARBA00004123"/>
    </source>
</evidence>
<reference evidence="5 6" key="1">
    <citation type="journal article" date="2021" name="Nat. Commun.">
        <title>Genetic determinants of endophytism in the Arabidopsis root mycobiome.</title>
        <authorList>
            <person name="Mesny F."/>
            <person name="Miyauchi S."/>
            <person name="Thiergart T."/>
            <person name="Pickel B."/>
            <person name="Atanasova L."/>
            <person name="Karlsson M."/>
            <person name="Huettel B."/>
            <person name="Barry K.W."/>
            <person name="Haridas S."/>
            <person name="Chen C."/>
            <person name="Bauer D."/>
            <person name="Andreopoulos W."/>
            <person name="Pangilinan J."/>
            <person name="LaButti K."/>
            <person name="Riley R."/>
            <person name="Lipzen A."/>
            <person name="Clum A."/>
            <person name="Drula E."/>
            <person name="Henrissat B."/>
            <person name="Kohler A."/>
            <person name="Grigoriev I.V."/>
            <person name="Martin F.M."/>
            <person name="Hacquard S."/>
        </authorList>
    </citation>
    <scope>NUCLEOTIDE SEQUENCE [LARGE SCALE GENOMIC DNA]</scope>
    <source>
        <strain evidence="5 6">MPI-CAGE-CH-0241</strain>
    </source>
</reference>
<feature type="compositionally biased region" description="Polar residues" evidence="3">
    <location>
        <begin position="95"/>
        <end position="108"/>
    </location>
</feature>
<feature type="domain" description="Zn(2)-C6 fungal-type" evidence="4">
    <location>
        <begin position="21"/>
        <end position="51"/>
    </location>
</feature>
<dbReference type="AlphaFoldDB" id="A0A9P8VTG2"/>
<dbReference type="Proteomes" id="UP000777438">
    <property type="component" value="Unassembled WGS sequence"/>
</dbReference>
<dbReference type="GO" id="GO:0000976">
    <property type="term" value="F:transcription cis-regulatory region binding"/>
    <property type="evidence" value="ECO:0007669"/>
    <property type="project" value="TreeGrafter"/>
</dbReference>
<dbReference type="GO" id="GO:0045944">
    <property type="term" value="P:positive regulation of transcription by RNA polymerase II"/>
    <property type="evidence" value="ECO:0007669"/>
    <property type="project" value="TreeGrafter"/>
</dbReference>
<keyword evidence="2" id="KW-0539">Nucleus</keyword>
<proteinExistence type="predicted"/>
<dbReference type="GO" id="GO:0008270">
    <property type="term" value="F:zinc ion binding"/>
    <property type="evidence" value="ECO:0007669"/>
    <property type="project" value="InterPro"/>
</dbReference>
<dbReference type="SUPFAM" id="SSF57701">
    <property type="entry name" value="Zn2/Cys6 DNA-binding domain"/>
    <property type="match status" value="1"/>
</dbReference>
<keyword evidence="6" id="KW-1185">Reference proteome</keyword>
<comment type="caution">
    <text evidence="5">The sequence shown here is derived from an EMBL/GenBank/DDBJ whole genome shotgun (WGS) entry which is preliminary data.</text>
</comment>
<evidence type="ECO:0000256" key="3">
    <source>
        <dbReference type="SAM" id="MobiDB-lite"/>
    </source>
</evidence>
<name>A0A9P8VTG2_9HYPO</name>
<dbReference type="CDD" id="cd00067">
    <property type="entry name" value="GAL4"/>
    <property type="match status" value="1"/>
</dbReference>
<dbReference type="PANTHER" id="PTHR37534:SF43">
    <property type="entry name" value="FINGER DOMAIN PROTEIN, PUTATIVE (AFU_ORTHOLOGUE AFUA_1G01850)-RELATED"/>
    <property type="match status" value="1"/>
</dbReference>
<dbReference type="GO" id="GO:0000981">
    <property type="term" value="F:DNA-binding transcription factor activity, RNA polymerase II-specific"/>
    <property type="evidence" value="ECO:0007669"/>
    <property type="project" value="InterPro"/>
</dbReference>
<evidence type="ECO:0000313" key="6">
    <source>
        <dbReference type="Proteomes" id="UP000777438"/>
    </source>
</evidence>
<evidence type="ECO:0000259" key="4">
    <source>
        <dbReference type="PROSITE" id="PS50048"/>
    </source>
</evidence>
<accession>A0A9P8VTG2</accession>
<dbReference type="InterPro" id="IPR001138">
    <property type="entry name" value="Zn2Cys6_DnaBD"/>
</dbReference>
<protein>
    <submittedName>
        <fullName evidence="5">Fungal-specific transcription factor domain-containing protein</fullName>
    </submittedName>
</protein>
<comment type="subcellular location">
    <subcellularLocation>
        <location evidence="1">Nucleus</location>
    </subcellularLocation>
</comment>
<dbReference type="Gene3D" id="4.10.240.10">
    <property type="entry name" value="Zn(2)-C6 fungal-type DNA-binding domain"/>
    <property type="match status" value="1"/>
</dbReference>
<dbReference type="SMART" id="SM00066">
    <property type="entry name" value="GAL4"/>
    <property type="match status" value="1"/>
</dbReference>
<feature type="region of interest" description="Disordered" evidence="3">
    <location>
        <begin position="1"/>
        <end position="20"/>
    </location>
</feature>
<dbReference type="Pfam" id="PF00172">
    <property type="entry name" value="Zn_clus"/>
    <property type="match status" value="1"/>
</dbReference>
<dbReference type="PANTHER" id="PTHR37534">
    <property type="entry name" value="TRANSCRIPTIONAL ACTIVATOR PROTEIN UGA3"/>
    <property type="match status" value="1"/>
</dbReference>
<dbReference type="EMBL" id="JAGPYM010000039">
    <property type="protein sequence ID" value="KAH6874417.1"/>
    <property type="molecule type" value="Genomic_DNA"/>
</dbReference>